<dbReference type="RefSeq" id="WP_342675420.1">
    <property type="nucleotide sequence ID" value="NZ_JBCGCU010000001.1"/>
</dbReference>
<sequence>MKRTSKLKLTLMLGATAGLSGCGDSEEPALLFNDAEDCMSFGVEQEVCQAQYQEALANHAVEAPKYVNEGLCENDFGFDQCEQEGSIWRPIMAGFMIAAVAEAVDEGLDLMKKKKRKKYAYLGGNYYSGAKPLYRSRDDFFSFRNANNGYIGSVNNRGTTMVKKSQIHYSSKPKTVTSSRGGFGRRAASRSSFGG</sequence>
<reference evidence="2 3" key="1">
    <citation type="submission" date="2024-03" db="EMBL/GenBank/DDBJ databases">
        <title>Pseudoalteromonas qingdaonensis sp. nov., isolated from the intestines of marine benthic organisms.</title>
        <authorList>
            <person name="Lin X."/>
            <person name="Fang S."/>
            <person name="Hu X."/>
        </authorList>
    </citation>
    <scope>NUCLEOTIDE SEQUENCE [LARGE SCALE GENOMIC DNA]</scope>
    <source>
        <strain evidence="2 3">YIC-827</strain>
    </source>
</reference>
<evidence type="ECO:0000313" key="3">
    <source>
        <dbReference type="Proteomes" id="UP001447008"/>
    </source>
</evidence>
<dbReference type="Pfam" id="PF06693">
    <property type="entry name" value="DUF1190"/>
    <property type="match status" value="1"/>
</dbReference>
<evidence type="ECO:0000313" key="2">
    <source>
        <dbReference type="EMBL" id="MEM0513866.1"/>
    </source>
</evidence>
<gene>
    <name evidence="2" type="ORF">WCN91_00170</name>
</gene>
<accession>A0ABU9MST6</accession>
<evidence type="ECO:0000256" key="1">
    <source>
        <dbReference type="SAM" id="MobiDB-lite"/>
    </source>
</evidence>
<dbReference type="PROSITE" id="PS51257">
    <property type="entry name" value="PROKAR_LIPOPROTEIN"/>
    <property type="match status" value="1"/>
</dbReference>
<protein>
    <submittedName>
        <fullName evidence="2">DUF1190 domain-containing protein</fullName>
    </submittedName>
</protein>
<feature type="compositionally biased region" description="Low complexity" evidence="1">
    <location>
        <begin position="185"/>
        <end position="195"/>
    </location>
</feature>
<dbReference type="InterPro" id="IPR009576">
    <property type="entry name" value="Biofilm_formation_YgiB"/>
</dbReference>
<feature type="region of interest" description="Disordered" evidence="1">
    <location>
        <begin position="168"/>
        <end position="195"/>
    </location>
</feature>
<comment type="caution">
    <text evidence="2">The sequence shown here is derived from an EMBL/GenBank/DDBJ whole genome shotgun (WGS) entry which is preliminary data.</text>
</comment>
<name>A0ABU9MST6_9GAMM</name>
<proteinExistence type="predicted"/>
<dbReference type="EMBL" id="JBCGCU010000001">
    <property type="protein sequence ID" value="MEM0513866.1"/>
    <property type="molecule type" value="Genomic_DNA"/>
</dbReference>
<organism evidence="2 3">
    <name type="scientific">Pseudoalteromonas qingdaonensis</name>
    <dbReference type="NCBI Taxonomy" id="3131913"/>
    <lineage>
        <taxon>Bacteria</taxon>
        <taxon>Pseudomonadati</taxon>
        <taxon>Pseudomonadota</taxon>
        <taxon>Gammaproteobacteria</taxon>
        <taxon>Alteromonadales</taxon>
        <taxon>Pseudoalteromonadaceae</taxon>
        <taxon>Pseudoalteromonas</taxon>
    </lineage>
</organism>
<keyword evidence="3" id="KW-1185">Reference proteome</keyword>
<feature type="compositionally biased region" description="Polar residues" evidence="1">
    <location>
        <begin position="168"/>
        <end position="177"/>
    </location>
</feature>
<dbReference type="Proteomes" id="UP001447008">
    <property type="component" value="Unassembled WGS sequence"/>
</dbReference>